<dbReference type="PANTHER" id="PTHR30466:SF1">
    <property type="entry name" value="FMN REDUCTASE (NADH) RUTF"/>
    <property type="match status" value="1"/>
</dbReference>
<dbReference type="EMBL" id="CP117418">
    <property type="protein sequence ID" value="WCT79946.1"/>
    <property type="molecule type" value="Genomic_DNA"/>
</dbReference>
<evidence type="ECO:0000313" key="4">
    <source>
        <dbReference type="Proteomes" id="UP001218231"/>
    </source>
</evidence>
<sequence length="165" mass="17209">MSGNMIAALDGEFRAAMRLLASGVALVTTLDAAGAPCGIAMTAFMSLSMEPPSLLLAINRTASLLAPLEDNGRFAVNILAADQAAACQTFVTTAPGQRFGTLDWWMEDGLPLVESCVATILCRVEQTADFGSHRVVTGVVEKVTVGGGEPLVYVDGRYGRVSVDG</sequence>
<gene>
    <name evidence="3" type="ORF">PQ457_17945</name>
</gene>
<dbReference type="Pfam" id="PF01613">
    <property type="entry name" value="Flavin_Reduct"/>
    <property type="match status" value="1"/>
</dbReference>
<dbReference type="RefSeq" id="WP_273620220.1">
    <property type="nucleotide sequence ID" value="NZ_CP117418.1"/>
</dbReference>
<dbReference type="InterPro" id="IPR012349">
    <property type="entry name" value="Split_barrel_FMN-bd"/>
</dbReference>
<evidence type="ECO:0000313" key="3">
    <source>
        <dbReference type="EMBL" id="WCT79946.1"/>
    </source>
</evidence>
<dbReference type="Gene3D" id="2.30.110.10">
    <property type="entry name" value="Electron Transport, Fmn-binding Protein, Chain A"/>
    <property type="match status" value="1"/>
</dbReference>
<feature type="domain" description="Flavin reductase like" evidence="2">
    <location>
        <begin position="17"/>
        <end position="160"/>
    </location>
</feature>
<dbReference type="InterPro" id="IPR002563">
    <property type="entry name" value="Flavin_Rdtase-like_dom"/>
</dbReference>
<keyword evidence="4" id="KW-1185">Reference proteome</keyword>
<dbReference type="SUPFAM" id="SSF50475">
    <property type="entry name" value="FMN-binding split barrel"/>
    <property type="match status" value="1"/>
</dbReference>
<evidence type="ECO:0000256" key="1">
    <source>
        <dbReference type="ARBA" id="ARBA00023002"/>
    </source>
</evidence>
<reference evidence="3 4" key="1">
    <citation type="submission" date="2023-02" db="EMBL/GenBank/DDBJ databases">
        <title>Genome sequence of Novosphingobium humi KACC 19094.</title>
        <authorList>
            <person name="Kim S."/>
            <person name="Heo J."/>
            <person name="Kwon S.-W."/>
        </authorList>
    </citation>
    <scope>NUCLEOTIDE SEQUENCE [LARGE SCALE GENOMIC DNA]</scope>
    <source>
        <strain evidence="3 4">KACC 19094</strain>
        <plasmid evidence="3 4">unnamed1</plasmid>
    </source>
</reference>
<name>A0ABY7U552_9SPHN</name>
<keyword evidence="1" id="KW-0560">Oxidoreductase</keyword>
<geneLocation type="plasmid" evidence="3 4">
    <name>unnamed1</name>
</geneLocation>
<dbReference type="PANTHER" id="PTHR30466">
    <property type="entry name" value="FLAVIN REDUCTASE"/>
    <property type="match status" value="1"/>
</dbReference>
<keyword evidence="3" id="KW-0614">Plasmid</keyword>
<dbReference type="Proteomes" id="UP001218231">
    <property type="component" value="Plasmid unnamed1"/>
</dbReference>
<protein>
    <submittedName>
        <fullName evidence="3">Flavin reductase family protein</fullName>
    </submittedName>
</protein>
<evidence type="ECO:0000259" key="2">
    <source>
        <dbReference type="SMART" id="SM00903"/>
    </source>
</evidence>
<dbReference type="InterPro" id="IPR050268">
    <property type="entry name" value="NADH-dep_flavin_reductase"/>
</dbReference>
<accession>A0ABY7U552</accession>
<organism evidence="3 4">
    <name type="scientific">Novosphingobium humi</name>
    <dbReference type="NCBI Taxonomy" id="2282397"/>
    <lineage>
        <taxon>Bacteria</taxon>
        <taxon>Pseudomonadati</taxon>
        <taxon>Pseudomonadota</taxon>
        <taxon>Alphaproteobacteria</taxon>
        <taxon>Sphingomonadales</taxon>
        <taxon>Sphingomonadaceae</taxon>
        <taxon>Novosphingobium</taxon>
    </lineage>
</organism>
<dbReference type="SMART" id="SM00903">
    <property type="entry name" value="Flavin_Reduct"/>
    <property type="match status" value="1"/>
</dbReference>
<proteinExistence type="predicted"/>